<keyword evidence="1" id="KW-0808">Transferase</keyword>
<comment type="caution">
    <text evidence="1">The sequence shown here is derived from an EMBL/GenBank/DDBJ whole genome shotgun (WGS) entry which is preliminary data.</text>
</comment>
<dbReference type="RefSeq" id="WP_116879789.1">
    <property type="nucleotide sequence ID" value="NZ_QURB01000001.1"/>
</dbReference>
<protein>
    <submittedName>
        <fullName evidence="1">Class I SAM-dependent methyltransferase</fullName>
    </submittedName>
</protein>
<keyword evidence="2" id="KW-1185">Reference proteome</keyword>
<gene>
    <name evidence="1" type="ORF">DXU93_03180</name>
</gene>
<sequence>MKSQNTIKPVTRLQEKHVKNARVLSDRFHLLKHLPKNGIGAEIGVLGGDWSEHLLAETEPSELVLIDTYYSNDYDHKKRFTKKNHEAYIRDKFNVHGEKVRVMKGLSWNMLNIFEDHYFDWIYIDAAHDYNSVVKDLKEAYRTLKPGGIIIMNDYIEYDHFTKEEYGVVQATNEFMTEHNFEMLFFALHPNMFCDVMLQQIKD</sequence>
<dbReference type="OrthoDB" id="5464618at2"/>
<proteinExistence type="predicted"/>
<dbReference type="Pfam" id="PF13578">
    <property type="entry name" value="Methyltransf_24"/>
    <property type="match status" value="1"/>
</dbReference>
<name>A0A3E1F2B2_9FLAO</name>
<accession>A0A3E1F2B2</accession>
<dbReference type="EMBL" id="QURB01000001">
    <property type="protein sequence ID" value="RFC55954.1"/>
    <property type="molecule type" value="Genomic_DNA"/>
</dbReference>
<dbReference type="PANTHER" id="PTHR37909">
    <property type="entry name" value="S-ADENOSYL-L-METHIONINE-DEPENDENT METHYLTRANSFERASES SUPERFAMILY PROTEIN"/>
    <property type="match status" value="1"/>
</dbReference>
<dbReference type="SUPFAM" id="SSF53335">
    <property type="entry name" value="S-adenosyl-L-methionine-dependent methyltransferases"/>
    <property type="match status" value="1"/>
</dbReference>
<evidence type="ECO:0000313" key="1">
    <source>
        <dbReference type="EMBL" id="RFC55954.1"/>
    </source>
</evidence>
<dbReference type="AlphaFoldDB" id="A0A3E1F2B2"/>
<dbReference type="InterPro" id="IPR029063">
    <property type="entry name" value="SAM-dependent_MTases_sf"/>
</dbReference>
<dbReference type="Gene3D" id="3.40.50.150">
    <property type="entry name" value="Vaccinia Virus protein VP39"/>
    <property type="match status" value="1"/>
</dbReference>
<organism evidence="1 2">
    <name type="scientific">Brumimicrobium aurantiacum</name>
    <dbReference type="NCBI Taxonomy" id="1737063"/>
    <lineage>
        <taxon>Bacteria</taxon>
        <taxon>Pseudomonadati</taxon>
        <taxon>Bacteroidota</taxon>
        <taxon>Flavobacteriia</taxon>
        <taxon>Flavobacteriales</taxon>
        <taxon>Crocinitomicaceae</taxon>
        <taxon>Brumimicrobium</taxon>
    </lineage>
</organism>
<reference evidence="1 2" key="1">
    <citation type="submission" date="2018-08" db="EMBL/GenBank/DDBJ databases">
        <title>The draft genome squence of Brumimicrobium sp. N62.</title>
        <authorList>
            <person name="Du Z.-J."/>
            <person name="Luo H.-R."/>
        </authorList>
    </citation>
    <scope>NUCLEOTIDE SEQUENCE [LARGE SCALE GENOMIC DNA]</scope>
    <source>
        <strain evidence="1 2">N62</strain>
    </source>
</reference>
<dbReference type="Proteomes" id="UP000257127">
    <property type="component" value="Unassembled WGS sequence"/>
</dbReference>
<evidence type="ECO:0000313" key="2">
    <source>
        <dbReference type="Proteomes" id="UP000257127"/>
    </source>
</evidence>
<dbReference type="PANTHER" id="PTHR37909:SF1">
    <property type="entry name" value="S-ADENOSYL-L-METHIONINE-DEPENDENT METHYLTRANSFERASES SUPERFAMILY PROTEIN"/>
    <property type="match status" value="1"/>
</dbReference>
<dbReference type="GO" id="GO:0008168">
    <property type="term" value="F:methyltransferase activity"/>
    <property type="evidence" value="ECO:0007669"/>
    <property type="project" value="UniProtKB-KW"/>
</dbReference>
<keyword evidence="1" id="KW-0489">Methyltransferase</keyword>
<dbReference type="CDD" id="cd02440">
    <property type="entry name" value="AdoMet_MTases"/>
    <property type="match status" value="1"/>
</dbReference>
<dbReference type="GO" id="GO:0032259">
    <property type="term" value="P:methylation"/>
    <property type="evidence" value="ECO:0007669"/>
    <property type="project" value="UniProtKB-KW"/>
</dbReference>